<protein>
    <submittedName>
        <fullName evidence="3">Uncharacterized protein</fullName>
    </submittedName>
</protein>
<evidence type="ECO:0000256" key="2">
    <source>
        <dbReference type="SAM" id="Phobius"/>
    </source>
</evidence>
<evidence type="ECO:0000313" key="4">
    <source>
        <dbReference type="Proteomes" id="UP000247792"/>
    </source>
</evidence>
<keyword evidence="2" id="KW-0472">Membrane</keyword>
<evidence type="ECO:0000313" key="3">
    <source>
        <dbReference type="EMBL" id="PXX44174.1"/>
    </source>
</evidence>
<feature type="region of interest" description="Disordered" evidence="1">
    <location>
        <begin position="1"/>
        <end position="22"/>
    </location>
</feature>
<proteinExistence type="predicted"/>
<accession>A0A318JKB3</accession>
<feature type="compositionally biased region" description="Polar residues" evidence="1">
    <location>
        <begin position="1"/>
        <end position="11"/>
    </location>
</feature>
<dbReference type="EMBL" id="QJKB01000003">
    <property type="protein sequence ID" value="PXX44174.1"/>
    <property type="molecule type" value="Genomic_DNA"/>
</dbReference>
<organism evidence="3 4">
    <name type="scientific">Undibacterium pigrum</name>
    <dbReference type="NCBI Taxonomy" id="401470"/>
    <lineage>
        <taxon>Bacteria</taxon>
        <taxon>Pseudomonadati</taxon>
        <taxon>Pseudomonadota</taxon>
        <taxon>Betaproteobacteria</taxon>
        <taxon>Burkholderiales</taxon>
        <taxon>Oxalobacteraceae</taxon>
        <taxon>Undibacterium</taxon>
    </lineage>
</organism>
<comment type="caution">
    <text evidence="3">The sequence shown here is derived from an EMBL/GenBank/DDBJ whole genome shotgun (WGS) entry which is preliminary data.</text>
</comment>
<name>A0A318JKB3_9BURK</name>
<reference evidence="3 4" key="1">
    <citation type="submission" date="2018-05" db="EMBL/GenBank/DDBJ databases">
        <title>Genomic Encyclopedia of Type Strains, Phase IV (KMG-IV): sequencing the most valuable type-strain genomes for metagenomic binning, comparative biology and taxonomic classification.</title>
        <authorList>
            <person name="Goeker M."/>
        </authorList>
    </citation>
    <scope>NUCLEOTIDE SEQUENCE [LARGE SCALE GENOMIC DNA]</scope>
    <source>
        <strain evidence="3 4">DSM 19792</strain>
    </source>
</reference>
<keyword evidence="4" id="KW-1185">Reference proteome</keyword>
<dbReference type="Proteomes" id="UP000247792">
    <property type="component" value="Unassembled WGS sequence"/>
</dbReference>
<keyword evidence="2" id="KW-1133">Transmembrane helix</keyword>
<feature type="transmembrane region" description="Helical" evidence="2">
    <location>
        <begin position="27"/>
        <end position="52"/>
    </location>
</feature>
<dbReference type="AlphaFoldDB" id="A0A318JKB3"/>
<gene>
    <name evidence="3" type="ORF">DFR42_103443</name>
</gene>
<sequence length="181" mass="19805">MEEILKQNTEPNLPLASPSASEPRKKALPLSLLLGVFSALICYIFLLLLLTFMSGTSNISRQLVVIANSPQVSATLNLSPNCNVWTLQALRLECGEVQVAEEYVNKGRLPQLIATLTKPCASMQGLTAADQDEARRYFQCDGNPISYKATVSIVKITTTHPEPGTSIDKKEKIGEIVINKF</sequence>
<evidence type="ECO:0000256" key="1">
    <source>
        <dbReference type="SAM" id="MobiDB-lite"/>
    </source>
</evidence>
<keyword evidence="2" id="KW-0812">Transmembrane</keyword>